<evidence type="ECO:0000313" key="1">
    <source>
        <dbReference type="EMBL" id="OWZ05439.1"/>
    </source>
</evidence>
<reference evidence="2" key="1">
    <citation type="submission" date="2017-03" db="EMBL/GenBank/DDBJ databases">
        <title>Phytopthora megakarya and P. palmivora, two closely related causual agents of cacao black pod achieved similar genome size and gene model numbers by different mechanisms.</title>
        <authorList>
            <person name="Ali S."/>
            <person name="Shao J."/>
            <person name="Larry D.J."/>
            <person name="Kronmiller B."/>
            <person name="Shen D."/>
            <person name="Strem M.D."/>
            <person name="Melnick R.L."/>
            <person name="Guiltinan M.J."/>
            <person name="Tyler B.M."/>
            <person name="Meinhardt L.W."/>
            <person name="Bailey B.A."/>
        </authorList>
    </citation>
    <scope>NUCLEOTIDE SEQUENCE [LARGE SCALE GENOMIC DNA]</scope>
    <source>
        <strain evidence="2">zdho120</strain>
    </source>
</reference>
<dbReference type="OrthoDB" id="129454at2759"/>
<dbReference type="EMBL" id="NBNE01004429">
    <property type="protein sequence ID" value="OWZ05439.1"/>
    <property type="molecule type" value="Genomic_DNA"/>
</dbReference>
<protein>
    <recommendedName>
        <fullName evidence="3">SWIM-type domain-containing protein</fullName>
    </recommendedName>
</protein>
<dbReference type="Proteomes" id="UP000198211">
    <property type="component" value="Unassembled WGS sequence"/>
</dbReference>
<evidence type="ECO:0008006" key="3">
    <source>
        <dbReference type="Google" id="ProtNLM"/>
    </source>
</evidence>
<accession>A0A225VKA0</accession>
<keyword evidence="2" id="KW-1185">Reference proteome</keyword>
<name>A0A225VKA0_9STRA</name>
<organism evidence="1 2">
    <name type="scientific">Phytophthora megakarya</name>
    <dbReference type="NCBI Taxonomy" id="4795"/>
    <lineage>
        <taxon>Eukaryota</taxon>
        <taxon>Sar</taxon>
        <taxon>Stramenopiles</taxon>
        <taxon>Oomycota</taxon>
        <taxon>Peronosporomycetes</taxon>
        <taxon>Peronosporales</taxon>
        <taxon>Peronosporaceae</taxon>
        <taxon>Phytophthora</taxon>
    </lineage>
</organism>
<comment type="caution">
    <text evidence="1">The sequence shown here is derived from an EMBL/GenBank/DDBJ whole genome shotgun (WGS) entry which is preliminary data.</text>
</comment>
<feature type="non-terminal residue" evidence="1">
    <location>
        <position position="1"/>
    </location>
</feature>
<evidence type="ECO:0000313" key="2">
    <source>
        <dbReference type="Proteomes" id="UP000198211"/>
    </source>
</evidence>
<gene>
    <name evidence="1" type="ORF">PHMEG_00022472</name>
</gene>
<proteinExistence type="predicted"/>
<sequence>EFVLAGNTTTNRIELNWNQLKILFSLKTRIDQTIAGLLQRQMTITHQIVLEIGRLHASSRRPKMVLIFLRAVGSRISAHVLKNLKGEWNQFVNLMETTTCETVSLTTGKLSCLHQSFKCHDLDWKYTCLFSTSKHLPCCHIMPLAHKGHGFKMLLSMTIRERWSTLASLNSMEGLAAAGGMLRSIVHMSKRRLPKLKLPDESSTRKLQYLHHSRNKSCMSVCAAVNVQTKLFSFLLRSIHSRRQWWSLCWTIFRV</sequence>
<dbReference type="AlphaFoldDB" id="A0A225VKA0"/>